<accession>A0A2Z4RBR9</accession>
<dbReference type="PANTHER" id="PTHR47506">
    <property type="entry name" value="TRANSCRIPTIONAL REGULATORY PROTEIN"/>
    <property type="match status" value="1"/>
</dbReference>
<evidence type="ECO:0000313" key="6">
    <source>
        <dbReference type="EMBL" id="AWY38427.1"/>
    </source>
</evidence>
<dbReference type="SUPFAM" id="SSF48498">
    <property type="entry name" value="Tetracyclin repressor-like, C-terminal domain"/>
    <property type="match status" value="1"/>
</dbReference>
<organism evidence="6 7">
    <name type="scientific">Pseudomonas putida</name>
    <name type="common">Arthrobacter siderocapsulatus</name>
    <dbReference type="NCBI Taxonomy" id="303"/>
    <lineage>
        <taxon>Bacteria</taxon>
        <taxon>Pseudomonadati</taxon>
        <taxon>Pseudomonadota</taxon>
        <taxon>Gammaproteobacteria</taxon>
        <taxon>Pseudomonadales</taxon>
        <taxon>Pseudomonadaceae</taxon>
        <taxon>Pseudomonas</taxon>
    </lineage>
</organism>
<reference evidence="6 7" key="1">
    <citation type="submission" date="2018-05" db="EMBL/GenBank/DDBJ databases">
        <title>Whole genome sequence of Pseudomonas putida JBC17.</title>
        <authorList>
            <person name="Lee Y.H."/>
            <person name="David K."/>
        </authorList>
    </citation>
    <scope>NUCLEOTIDE SEQUENCE [LARGE SCALE GENOMIC DNA]</scope>
    <source>
        <strain evidence="6 7">JBC17</strain>
    </source>
</reference>
<keyword evidence="3" id="KW-0804">Transcription</keyword>
<gene>
    <name evidence="6" type="ORF">DKY63_00305</name>
</gene>
<dbReference type="PROSITE" id="PS50977">
    <property type="entry name" value="HTH_TETR_2"/>
    <property type="match status" value="1"/>
</dbReference>
<dbReference type="PRINTS" id="PR00455">
    <property type="entry name" value="HTHTETR"/>
</dbReference>
<dbReference type="OrthoDB" id="9798857at2"/>
<protein>
    <submittedName>
        <fullName evidence="6">TetR family transcriptional regulator</fullName>
    </submittedName>
</protein>
<dbReference type="Pfam" id="PF00440">
    <property type="entry name" value="TetR_N"/>
    <property type="match status" value="1"/>
</dbReference>
<dbReference type="InterPro" id="IPR009057">
    <property type="entry name" value="Homeodomain-like_sf"/>
</dbReference>
<dbReference type="SUPFAM" id="SSF46689">
    <property type="entry name" value="Homeodomain-like"/>
    <property type="match status" value="1"/>
</dbReference>
<dbReference type="Proteomes" id="UP000250299">
    <property type="component" value="Chromosome"/>
</dbReference>
<dbReference type="RefSeq" id="WP_110962248.1">
    <property type="nucleotide sequence ID" value="NZ_CP029693.1"/>
</dbReference>
<dbReference type="InterPro" id="IPR001647">
    <property type="entry name" value="HTH_TetR"/>
</dbReference>
<proteinExistence type="predicted"/>
<dbReference type="EMBL" id="CP029693">
    <property type="protein sequence ID" value="AWY38427.1"/>
    <property type="molecule type" value="Genomic_DNA"/>
</dbReference>
<keyword evidence="1" id="KW-0805">Transcription regulation</keyword>
<dbReference type="GO" id="GO:0003677">
    <property type="term" value="F:DNA binding"/>
    <property type="evidence" value="ECO:0007669"/>
    <property type="project" value="UniProtKB-UniRule"/>
</dbReference>
<feature type="DNA-binding region" description="H-T-H motif" evidence="4">
    <location>
        <begin position="32"/>
        <end position="51"/>
    </location>
</feature>
<evidence type="ECO:0000256" key="3">
    <source>
        <dbReference type="ARBA" id="ARBA00023163"/>
    </source>
</evidence>
<dbReference type="Gene3D" id="1.10.10.60">
    <property type="entry name" value="Homeodomain-like"/>
    <property type="match status" value="1"/>
</dbReference>
<keyword evidence="2 4" id="KW-0238">DNA-binding</keyword>
<evidence type="ECO:0000256" key="4">
    <source>
        <dbReference type="PROSITE-ProRule" id="PRU00335"/>
    </source>
</evidence>
<feature type="domain" description="HTH tetR-type" evidence="5">
    <location>
        <begin position="9"/>
        <end position="69"/>
    </location>
</feature>
<sequence>MRKSRQETAQTRQRIVEAASVEFRLNGIDGTGLAGLMAAAGLTHGGFYRHFESKDQVVAQACEVAVESLVTELAGVGEVGGFDALVSHYLSTEHRDALEKSCPYAALGGELVRSEQEVREVATQGLERVIDMLTAQAEPEEGDAARARAVVTFCTMMGALTLSRMVSRPELSVEILETARGHLTLSSSSTN</sequence>
<dbReference type="AlphaFoldDB" id="A0A2Z4RBR9"/>
<dbReference type="PANTHER" id="PTHR47506:SF7">
    <property type="entry name" value="TRANSCRIPTIONAL REGULATORY PROTEIN"/>
    <property type="match status" value="1"/>
</dbReference>
<name>A0A2Z4RBR9_PSEPU</name>
<evidence type="ECO:0000256" key="1">
    <source>
        <dbReference type="ARBA" id="ARBA00023015"/>
    </source>
</evidence>
<dbReference type="InterPro" id="IPR036271">
    <property type="entry name" value="Tet_transcr_reg_TetR-rel_C_sf"/>
</dbReference>
<dbReference type="Gene3D" id="1.10.357.10">
    <property type="entry name" value="Tetracycline Repressor, domain 2"/>
    <property type="match status" value="1"/>
</dbReference>
<evidence type="ECO:0000256" key="2">
    <source>
        <dbReference type="ARBA" id="ARBA00023125"/>
    </source>
</evidence>
<evidence type="ECO:0000259" key="5">
    <source>
        <dbReference type="PROSITE" id="PS50977"/>
    </source>
</evidence>
<evidence type="ECO:0000313" key="7">
    <source>
        <dbReference type="Proteomes" id="UP000250299"/>
    </source>
</evidence>